<proteinExistence type="predicted"/>
<dbReference type="AlphaFoldDB" id="A0A117NIS3"/>
<name>A0A117NIS3_PICGL</name>
<feature type="region of interest" description="Disordered" evidence="1">
    <location>
        <begin position="52"/>
        <end position="73"/>
    </location>
</feature>
<dbReference type="EMBL" id="LKAM01000001">
    <property type="protein sequence ID" value="KUM50330.1"/>
    <property type="molecule type" value="Genomic_DNA"/>
</dbReference>
<accession>A0A117NIS3</accession>
<keyword evidence="2" id="KW-0496">Mitochondrion</keyword>
<reference evidence="2" key="1">
    <citation type="journal article" date="2015" name="Genome Biol. Evol.">
        <title>Organellar Genomes of White Spruce (Picea glauca): Assembly and Annotation.</title>
        <authorList>
            <person name="Jackman S.D."/>
            <person name="Warren R.L."/>
            <person name="Gibb E.A."/>
            <person name="Vandervalk B.P."/>
            <person name="Mohamadi H."/>
            <person name="Chu J."/>
            <person name="Raymond A."/>
            <person name="Pleasance S."/>
            <person name="Coope R."/>
            <person name="Wildung M.R."/>
            <person name="Ritland C.E."/>
            <person name="Bousquet J."/>
            <person name="Jones S.J."/>
            <person name="Bohlmann J."/>
            <person name="Birol I."/>
        </authorList>
    </citation>
    <scope>NUCLEOTIDE SEQUENCE [LARGE SCALE GENOMIC DNA]</scope>
    <source>
        <tissue evidence="2">Flushing bud</tissue>
    </source>
</reference>
<evidence type="ECO:0000256" key="1">
    <source>
        <dbReference type="SAM" id="MobiDB-lite"/>
    </source>
</evidence>
<comment type="caution">
    <text evidence="2">The sequence shown here is derived from an EMBL/GenBank/DDBJ whole genome shotgun (WGS) entry which is preliminary data.</text>
</comment>
<protein>
    <submittedName>
        <fullName evidence="2">Uncharacterized protein</fullName>
    </submittedName>
</protein>
<sequence length="73" mass="8330">MSNGIKHCVQGRVPRAFSLSEHNLFETGKDPSLQRNTGFSNPNSIYSFQMEEQPIPRMGQCPKENTPEEYPFV</sequence>
<gene>
    <name evidence="2" type="ORF">ABT39_MTgene173</name>
</gene>
<geneLocation type="mitochondrion" evidence="2"/>
<organism evidence="2">
    <name type="scientific">Picea glauca</name>
    <name type="common">White spruce</name>
    <name type="synonym">Pinus glauca</name>
    <dbReference type="NCBI Taxonomy" id="3330"/>
    <lineage>
        <taxon>Eukaryota</taxon>
        <taxon>Viridiplantae</taxon>
        <taxon>Streptophyta</taxon>
        <taxon>Embryophyta</taxon>
        <taxon>Tracheophyta</taxon>
        <taxon>Spermatophyta</taxon>
        <taxon>Pinopsida</taxon>
        <taxon>Pinidae</taxon>
        <taxon>Conifers I</taxon>
        <taxon>Pinales</taxon>
        <taxon>Pinaceae</taxon>
        <taxon>Picea</taxon>
    </lineage>
</organism>
<evidence type="ECO:0000313" key="2">
    <source>
        <dbReference type="EMBL" id="KUM50330.1"/>
    </source>
</evidence>